<reference evidence="2 3" key="1">
    <citation type="journal article" date="2020" name="Cell">
        <title>Large-Scale Comparative Analyses of Tick Genomes Elucidate Their Genetic Diversity and Vector Capacities.</title>
        <authorList>
            <consortium name="Tick Genome and Microbiome Consortium (TIGMIC)"/>
            <person name="Jia N."/>
            <person name="Wang J."/>
            <person name="Shi W."/>
            <person name="Du L."/>
            <person name="Sun Y."/>
            <person name="Zhan W."/>
            <person name="Jiang J.F."/>
            <person name="Wang Q."/>
            <person name="Zhang B."/>
            <person name="Ji P."/>
            <person name="Bell-Sakyi L."/>
            <person name="Cui X.M."/>
            <person name="Yuan T.T."/>
            <person name="Jiang B.G."/>
            <person name="Yang W.F."/>
            <person name="Lam T.T."/>
            <person name="Chang Q.C."/>
            <person name="Ding S.J."/>
            <person name="Wang X.J."/>
            <person name="Zhu J.G."/>
            <person name="Ruan X.D."/>
            <person name="Zhao L."/>
            <person name="Wei J.T."/>
            <person name="Ye R.Z."/>
            <person name="Que T.C."/>
            <person name="Du C.H."/>
            <person name="Zhou Y.H."/>
            <person name="Cheng J.X."/>
            <person name="Dai P.F."/>
            <person name="Guo W.B."/>
            <person name="Han X.H."/>
            <person name="Huang E.J."/>
            <person name="Li L.F."/>
            <person name="Wei W."/>
            <person name="Gao Y.C."/>
            <person name="Liu J.Z."/>
            <person name="Shao H.Z."/>
            <person name="Wang X."/>
            <person name="Wang C.C."/>
            <person name="Yang T.C."/>
            <person name="Huo Q.B."/>
            <person name="Li W."/>
            <person name="Chen H.Y."/>
            <person name="Chen S.E."/>
            <person name="Zhou L.G."/>
            <person name="Ni X.B."/>
            <person name="Tian J.H."/>
            <person name="Sheng Y."/>
            <person name="Liu T."/>
            <person name="Pan Y.S."/>
            <person name="Xia L.Y."/>
            <person name="Li J."/>
            <person name="Zhao F."/>
            <person name="Cao W.C."/>
        </authorList>
    </citation>
    <scope>NUCLEOTIDE SEQUENCE [LARGE SCALE GENOMIC DNA]</scope>
    <source>
        <strain evidence="2">HaeL-2018</strain>
    </source>
</reference>
<accession>A0A9J6F9U4</accession>
<comment type="caution">
    <text evidence="2">The sequence shown here is derived from an EMBL/GenBank/DDBJ whole genome shotgun (WGS) entry which is preliminary data.</text>
</comment>
<organism evidence="2 3">
    <name type="scientific">Haemaphysalis longicornis</name>
    <name type="common">Bush tick</name>
    <dbReference type="NCBI Taxonomy" id="44386"/>
    <lineage>
        <taxon>Eukaryota</taxon>
        <taxon>Metazoa</taxon>
        <taxon>Ecdysozoa</taxon>
        <taxon>Arthropoda</taxon>
        <taxon>Chelicerata</taxon>
        <taxon>Arachnida</taxon>
        <taxon>Acari</taxon>
        <taxon>Parasitiformes</taxon>
        <taxon>Ixodida</taxon>
        <taxon>Ixodoidea</taxon>
        <taxon>Ixodidae</taxon>
        <taxon>Haemaphysalinae</taxon>
        <taxon>Haemaphysalis</taxon>
    </lineage>
</organism>
<dbReference type="AlphaFoldDB" id="A0A9J6F9U4"/>
<evidence type="ECO:0000313" key="2">
    <source>
        <dbReference type="EMBL" id="KAH9359543.1"/>
    </source>
</evidence>
<dbReference type="VEuPathDB" id="VectorBase:HLOH_055111"/>
<gene>
    <name evidence="2" type="ORF">HPB48_006095</name>
</gene>
<proteinExistence type="predicted"/>
<protein>
    <submittedName>
        <fullName evidence="2">Uncharacterized protein</fullName>
    </submittedName>
</protein>
<dbReference type="Proteomes" id="UP000821853">
    <property type="component" value="Chromosome 1"/>
</dbReference>
<feature type="compositionally biased region" description="Basic and acidic residues" evidence="1">
    <location>
        <begin position="41"/>
        <end position="50"/>
    </location>
</feature>
<sequence>MKWQTSSVHLSTMLRTSGSSRVFWAEPRRPRARASGTCSPTREELGDRRPSQLLNTMPQLVGSSNMDSKGAILKELFLQHLPQLLQGT</sequence>
<dbReference type="EMBL" id="JABSTR010000001">
    <property type="protein sequence ID" value="KAH9359543.1"/>
    <property type="molecule type" value="Genomic_DNA"/>
</dbReference>
<name>A0A9J6F9U4_HAELO</name>
<evidence type="ECO:0000313" key="3">
    <source>
        <dbReference type="Proteomes" id="UP000821853"/>
    </source>
</evidence>
<feature type="region of interest" description="Disordered" evidence="1">
    <location>
        <begin position="27"/>
        <end position="50"/>
    </location>
</feature>
<evidence type="ECO:0000256" key="1">
    <source>
        <dbReference type="SAM" id="MobiDB-lite"/>
    </source>
</evidence>
<dbReference type="OrthoDB" id="6431310at2759"/>
<keyword evidence="3" id="KW-1185">Reference proteome</keyword>